<evidence type="ECO:0000313" key="4">
    <source>
        <dbReference type="Proteomes" id="UP000692954"/>
    </source>
</evidence>
<keyword evidence="2" id="KW-0962">Peroxisome biogenesis</keyword>
<dbReference type="PANTHER" id="PTHR13299:SF0">
    <property type="entry name" value="PEROXISOMAL MEMBRANE PROTEIN PEX16"/>
    <property type="match status" value="1"/>
</dbReference>
<dbReference type="InterPro" id="IPR013919">
    <property type="entry name" value="Pex16"/>
</dbReference>
<protein>
    <recommendedName>
        <fullName evidence="2">Peroxisomal membrane protein PEX16</fullName>
    </recommendedName>
</protein>
<reference evidence="3" key="1">
    <citation type="submission" date="2021-01" db="EMBL/GenBank/DDBJ databases">
        <authorList>
            <consortium name="Genoscope - CEA"/>
            <person name="William W."/>
        </authorList>
    </citation>
    <scope>NUCLEOTIDE SEQUENCE</scope>
</reference>
<comment type="similarity">
    <text evidence="1 2">Belongs to the peroxin-16 family.</text>
</comment>
<keyword evidence="4" id="KW-1185">Reference proteome</keyword>
<dbReference type="GO" id="GO:0005778">
    <property type="term" value="C:peroxisomal membrane"/>
    <property type="evidence" value="ECO:0007669"/>
    <property type="project" value="UniProtKB-SubCell"/>
</dbReference>
<dbReference type="EMBL" id="CAJJDN010000011">
    <property type="protein sequence ID" value="CAD8057577.1"/>
    <property type="molecule type" value="Genomic_DNA"/>
</dbReference>
<organism evidence="3 4">
    <name type="scientific">Paramecium sonneborni</name>
    <dbReference type="NCBI Taxonomy" id="65129"/>
    <lineage>
        <taxon>Eukaryota</taxon>
        <taxon>Sar</taxon>
        <taxon>Alveolata</taxon>
        <taxon>Ciliophora</taxon>
        <taxon>Intramacronucleata</taxon>
        <taxon>Oligohymenophorea</taxon>
        <taxon>Peniculida</taxon>
        <taxon>Parameciidae</taxon>
        <taxon>Paramecium</taxon>
    </lineage>
</organism>
<name>A0A8S1KRQ0_9CILI</name>
<dbReference type="GO" id="GO:0007031">
    <property type="term" value="P:peroxisome organization"/>
    <property type="evidence" value="ECO:0007669"/>
    <property type="project" value="UniProtKB-KW"/>
</dbReference>
<dbReference type="OrthoDB" id="2021143at2759"/>
<evidence type="ECO:0000256" key="2">
    <source>
        <dbReference type="RuleBase" id="RU365003"/>
    </source>
</evidence>
<comment type="caution">
    <text evidence="3">The sequence shown here is derived from an EMBL/GenBank/DDBJ whole genome shotgun (WGS) entry which is preliminary data.</text>
</comment>
<dbReference type="Pfam" id="PF08610">
    <property type="entry name" value="Pex16"/>
    <property type="match status" value="1"/>
</dbReference>
<keyword evidence="2" id="KW-0576">Peroxisome</keyword>
<dbReference type="Proteomes" id="UP000692954">
    <property type="component" value="Unassembled WGS sequence"/>
</dbReference>
<evidence type="ECO:0000256" key="1">
    <source>
        <dbReference type="ARBA" id="ARBA00009505"/>
    </source>
</evidence>
<gene>
    <name evidence="3" type="ORF">PSON_ATCC_30995.1.T0110287</name>
</gene>
<dbReference type="AlphaFoldDB" id="A0A8S1KRQ0"/>
<accession>A0A8S1KRQ0</accession>
<sequence length="271" mass="32446">MQILQKSYIPKATQIIQVIEFLTEYLPKFSDKRIYQYFLILEFLKLFVKLRKWHYIDQYGLMISDYNKFGQADHQEDQAINLFQQKWGGLQKDLPIVDFKSAQEQLHKQKQFLPEFNQGQYDIIGDKQIPIIKTLPIPNNLKKREYESQINLLRIQIGEILFLLRPIIYCSFILKFGTQSYSPYLISLSLDILRFLIQFKIQIFRKSQKEELQLRVKDTIICYLLRNPFYTQILKQKCLNKILGLFIKEENLLYQLIIGLLDLRSSKCFLL</sequence>
<comment type="subcellular location">
    <subcellularLocation>
        <location evidence="2">Peroxisome membrane</location>
    </subcellularLocation>
</comment>
<dbReference type="PANTHER" id="PTHR13299">
    <property type="entry name" value="PEROXISOMAL MEMBRANE PROTEIN PEX16"/>
    <property type="match status" value="1"/>
</dbReference>
<proteinExistence type="inferred from homology"/>
<evidence type="ECO:0000313" key="3">
    <source>
        <dbReference type="EMBL" id="CAD8057577.1"/>
    </source>
</evidence>